<organism evidence="6">
    <name type="scientific">uncultured Thermomicrobiales bacterium</name>
    <dbReference type="NCBI Taxonomy" id="1645740"/>
    <lineage>
        <taxon>Bacteria</taxon>
        <taxon>Pseudomonadati</taxon>
        <taxon>Thermomicrobiota</taxon>
        <taxon>Thermomicrobia</taxon>
        <taxon>Thermomicrobiales</taxon>
        <taxon>environmental samples</taxon>
    </lineage>
</organism>
<evidence type="ECO:0000256" key="5">
    <source>
        <dbReference type="SAM" id="MobiDB-lite"/>
    </source>
</evidence>
<dbReference type="InterPro" id="IPR036390">
    <property type="entry name" value="WH_DNA-bd_sf"/>
</dbReference>
<feature type="region of interest" description="Disordered" evidence="5">
    <location>
        <begin position="195"/>
        <end position="224"/>
    </location>
</feature>
<protein>
    <submittedName>
        <fullName evidence="6">Segregation and condensation protein B</fullName>
    </submittedName>
</protein>
<name>A0A6J4UG22_9BACT</name>
<evidence type="ECO:0000256" key="3">
    <source>
        <dbReference type="ARBA" id="ARBA00022829"/>
    </source>
</evidence>
<gene>
    <name evidence="6" type="ORF">AVDCRST_MAG18-26</name>
</gene>
<reference evidence="6" key="1">
    <citation type="submission" date="2020-02" db="EMBL/GenBank/DDBJ databases">
        <authorList>
            <person name="Meier V. D."/>
        </authorList>
    </citation>
    <scope>NUCLEOTIDE SEQUENCE</scope>
    <source>
        <strain evidence="6">AVDCRST_MAG18</strain>
    </source>
</reference>
<dbReference type="InterPro" id="IPR036388">
    <property type="entry name" value="WH-like_DNA-bd_sf"/>
</dbReference>
<dbReference type="Pfam" id="PF04079">
    <property type="entry name" value="SMC_ScpB"/>
    <property type="match status" value="1"/>
</dbReference>
<dbReference type="PANTHER" id="PTHR34298:SF2">
    <property type="entry name" value="SEGREGATION AND CONDENSATION PROTEIN B"/>
    <property type="match status" value="1"/>
</dbReference>
<keyword evidence="4" id="KW-0131">Cell cycle</keyword>
<dbReference type="NCBIfam" id="TIGR00281">
    <property type="entry name" value="SMC-Scp complex subunit ScpB"/>
    <property type="match status" value="1"/>
</dbReference>
<dbReference type="EMBL" id="CADCWN010000005">
    <property type="protein sequence ID" value="CAA9547581.1"/>
    <property type="molecule type" value="Genomic_DNA"/>
</dbReference>
<dbReference type="Gene3D" id="1.10.10.10">
    <property type="entry name" value="Winged helix-like DNA-binding domain superfamily/Winged helix DNA-binding domain"/>
    <property type="match status" value="2"/>
</dbReference>
<accession>A0A6J4UG22</accession>
<dbReference type="GO" id="GO:0051301">
    <property type="term" value="P:cell division"/>
    <property type="evidence" value="ECO:0007669"/>
    <property type="project" value="UniProtKB-KW"/>
</dbReference>
<dbReference type="GO" id="GO:0051304">
    <property type="term" value="P:chromosome separation"/>
    <property type="evidence" value="ECO:0007669"/>
    <property type="project" value="InterPro"/>
</dbReference>
<evidence type="ECO:0000256" key="2">
    <source>
        <dbReference type="ARBA" id="ARBA00022618"/>
    </source>
</evidence>
<dbReference type="SUPFAM" id="SSF46785">
    <property type="entry name" value="Winged helix' DNA-binding domain"/>
    <property type="match status" value="2"/>
</dbReference>
<dbReference type="AlphaFoldDB" id="A0A6J4UG22"/>
<dbReference type="InterPro" id="IPR005234">
    <property type="entry name" value="ScpB_csome_segregation"/>
</dbReference>
<evidence type="ECO:0000313" key="6">
    <source>
        <dbReference type="EMBL" id="CAA9547581.1"/>
    </source>
</evidence>
<evidence type="ECO:0000256" key="1">
    <source>
        <dbReference type="ARBA" id="ARBA00022490"/>
    </source>
</evidence>
<keyword evidence="1" id="KW-0963">Cytoplasm</keyword>
<proteinExistence type="predicted"/>
<feature type="compositionally biased region" description="Basic and acidic residues" evidence="5">
    <location>
        <begin position="197"/>
        <end position="216"/>
    </location>
</feature>
<sequence length="224" mass="23335">MTEALPVPAPVDGSAQAQGATALPPGIALPALCEALLFVAAAPTSAEELAKAVGMPSDAINGALDELAVALAASGRGLRLQRHGDRYALTSAPPAARIIARFLGLHRTERLSPAALETLAIVAYRGPVTRGEIEAIRGVDSSGVVQTLLARELIEALGRRSSVGQPVEYAVTANFLRHFGLASLAELPPLGEVNGRSVEETWDERSLGAREKERAPLPETEPSG</sequence>
<dbReference type="PANTHER" id="PTHR34298">
    <property type="entry name" value="SEGREGATION AND CONDENSATION PROTEIN B"/>
    <property type="match status" value="1"/>
</dbReference>
<keyword evidence="2" id="KW-0132">Cell division</keyword>
<keyword evidence="3" id="KW-0159">Chromosome partition</keyword>
<evidence type="ECO:0000256" key="4">
    <source>
        <dbReference type="ARBA" id="ARBA00023306"/>
    </source>
</evidence>